<dbReference type="GO" id="GO:0003700">
    <property type="term" value="F:DNA-binding transcription factor activity"/>
    <property type="evidence" value="ECO:0007669"/>
    <property type="project" value="TreeGrafter"/>
</dbReference>
<dbReference type="AlphaFoldDB" id="A0A5R9J5L3"/>
<dbReference type="InterPro" id="IPR025996">
    <property type="entry name" value="MT1864/Rv1816-like_C"/>
</dbReference>
<evidence type="ECO:0000256" key="3">
    <source>
        <dbReference type="ARBA" id="ARBA00023163"/>
    </source>
</evidence>
<accession>A0A5R9J5L3</accession>
<dbReference type="InterPro" id="IPR036271">
    <property type="entry name" value="Tet_transcr_reg_TetR-rel_C_sf"/>
</dbReference>
<dbReference type="SUPFAM" id="SSF48498">
    <property type="entry name" value="Tetracyclin repressor-like, C-terminal domain"/>
    <property type="match status" value="1"/>
</dbReference>
<gene>
    <name evidence="5" type="ORF">FE263_20870</name>
</gene>
<evidence type="ECO:0000256" key="1">
    <source>
        <dbReference type="ARBA" id="ARBA00023015"/>
    </source>
</evidence>
<keyword evidence="6" id="KW-1185">Reference proteome</keyword>
<dbReference type="Pfam" id="PF13305">
    <property type="entry name" value="TetR_C_33"/>
    <property type="match status" value="1"/>
</dbReference>
<dbReference type="EMBL" id="VCDI01000012">
    <property type="protein sequence ID" value="TLU70646.1"/>
    <property type="molecule type" value="Genomic_DNA"/>
</dbReference>
<sequence length="211" mass="23131">MSLTTKARYAALRETILDVMERQIGTSGLSGLGMRSIAKTVGCSPGMIYKIGVDQDGLILMVNARTLDAIGARLRNAVTAADRPQVAMRNMALAYVDYAQEQTPRWDALFSHRMADERPVPTWYARKRDAMFQDLAAVVARAVEDASIQQRGEFSRMLFSAVHGVVTLGLQQKIGRVSPAKLRQQVRDLVDVMAAGLSHLSRPEATAPQSS</sequence>
<dbReference type="Gene3D" id="1.10.357.10">
    <property type="entry name" value="Tetracycline Repressor, domain 2"/>
    <property type="match status" value="1"/>
</dbReference>
<dbReference type="GO" id="GO:0000976">
    <property type="term" value="F:transcription cis-regulatory region binding"/>
    <property type="evidence" value="ECO:0007669"/>
    <property type="project" value="TreeGrafter"/>
</dbReference>
<dbReference type="PANTHER" id="PTHR30055">
    <property type="entry name" value="HTH-TYPE TRANSCRIPTIONAL REGULATOR RUTR"/>
    <property type="match status" value="1"/>
</dbReference>
<dbReference type="RefSeq" id="WP_138327980.1">
    <property type="nucleotide sequence ID" value="NZ_VCDI01000012.1"/>
</dbReference>
<evidence type="ECO:0000256" key="2">
    <source>
        <dbReference type="ARBA" id="ARBA00023125"/>
    </source>
</evidence>
<name>A0A5R9J5L3_9PROT</name>
<dbReference type="PANTHER" id="PTHR30055:SF234">
    <property type="entry name" value="HTH-TYPE TRANSCRIPTIONAL REGULATOR BETI"/>
    <property type="match status" value="1"/>
</dbReference>
<evidence type="ECO:0000259" key="4">
    <source>
        <dbReference type="Pfam" id="PF13305"/>
    </source>
</evidence>
<comment type="caution">
    <text evidence="5">The sequence shown here is derived from an EMBL/GenBank/DDBJ whole genome shotgun (WGS) entry which is preliminary data.</text>
</comment>
<organism evidence="5 6">
    <name type="scientific">Lichenicoccus roseus</name>
    <dbReference type="NCBI Taxonomy" id="2683649"/>
    <lineage>
        <taxon>Bacteria</taxon>
        <taxon>Pseudomonadati</taxon>
        <taxon>Pseudomonadota</taxon>
        <taxon>Alphaproteobacteria</taxon>
        <taxon>Acetobacterales</taxon>
        <taxon>Acetobacteraceae</taxon>
        <taxon>Lichenicoccus</taxon>
    </lineage>
</organism>
<keyword evidence="3" id="KW-0804">Transcription</keyword>
<keyword evidence="2" id="KW-0238">DNA-binding</keyword>
<proteinExistence type="predicted"/>
<dbReference type="InterPro" id="IPR050109">
    <property type="entry name" value="HTH-type_TetR-like_transc_reg"/>
</dbReference>
<protein>
    <submittedName>
        <fullName evidence="5">TetR/AcrR family transcriptional regulator</fullName>
    </submittedName>
</protein>
<evidence type="ECO:0000313" key="5">
    <source>
        <dbReference type="EMBL" id="TLU70646.1"/>
    </source>
</evidence>
<dbReference type="InterPro" id="IPR009057">
    <property type="entry name" value="Homeodomain-like_sf"/>
</dbReference>
<reference evidence="5 6" key="1">
    <citation type="submission" date="2019-05" db="EMBL/GenBank/DDBJ databases">
        <authorList>
            <person name="Pankratov T."/>
            <person name="Grouzdev D."/>
        </authorList>
    </citation>
    <scope>NUCLEOTIDE SEQUENCE [LARGE SCALE GENOMIC DNA]</scope>
    <source>
        <strain evidence="5 6">KEBCLARHB70R</strain>
    </source>
</reference>
<keyword evidence="1" id="KW-0805">Transcription regulation</keyword>
<feature type="domain" description="HTH-type transcriptional regulator MT1864/Rv1816-like C-terminal" evidence="4">
    <location>
        <begin position="89"/>
        <end position="192"/>
    </location>
</feature>
<dbReference type="Proteomes" id="UP000305654">
    <property type="component" value="Unassembled WGS sequence"/>
</dbReference>
<evidence type="ECO:0000313" key="6">
    <source>
        <dbReference type="Proteomes" id="UP000305654"/>
    </source>
</evidence>
<dbReference type="SUPFAM" id="SSF46689">
    <property type="entry name" value="Homeodomain-like"/>
    <property type="match status" value="1"/>
</dbReference>
<dbReference type="OrthoDB" id="7223515at2"/>